<evidence type="ECO:0000313" key="2">
    <source>
        <dbReference type="EMBL" id="MFD1003577.1"/>
    </source>
</evidence>
<dbReference type="PROSITE" id="PS51257">
    <property type="entry name" value="PROKAR_LIPOPROTEIN"/>
    <property type="match status" value="1"/>
</dbReference>
<dbReference type="Pfam" id="PF20365">
    <property type="entry name" value="DUF6660"/>
    <property type="match status" value="1"/>
</dbReference>
<dbReference type="Proteomes" id="UP001597112">
    <property type="component" value="Unassembled WGS sequence"/>
</dbReference>
<accession>A0ABW3KBY0</accession>
<dbReference type="RefSeq" id="WP_377586422.1">
    <property type="nucleotide sequence ID" value="NZ_JBHTKA010000016.1"/>
</dbReference>
<name>A0ABW3KBY0_9BACT</name>
<comment type="caution">
    <text evidence="2">The sequence shown here is derived from an EMBL/GenBank/DDBJ whole genome shotgun (WGS) entry which is preliminary data.</text>
</comment>
<evidence type="ECO:0000256" key="1">
    <source>
        <dbReference type="SAM" id="SignalP"/>
    </source>
</evidence>
<evidence type="ECO:0000313" key="3">
    <source>
        <dbReference type="Proteomes" id="UP001597112"/>
    </source>
</evidence>
<dbReference type="EMBL" id="JBHTKA010000016">
    <property type="protein sequence ID" value="MFD1003577.1"/>
    <property type="molecule type" value="Genomic_DNA"/>
</dbReference>
<dbReference type="InterPro" id="IPR046601">
    <property type="entry name" value="DUF6660"/>
</dbReference>
<feature type="chain" id="PRO_5047462313" evidence="1">
    <location>
        <begin position="17"/>
        <end position="108"/>
    </location>
</feature>
<proteinExistence type="predicted"/>
<keyword evidence="3" id="KW-1185">Reference proteome</keyword>
<organism evidence="2 3">
    <name type="scientific">Ohtaekwangia kribbensis</name>
    <dbReference type="NCBI Taxonomy" id="688913"/>
    <lineage>
        <taxon>Bacteria</taxon>
        <taxon>Pseudomonadati</taxon>
        <taxon>Bacteroidota</taxon>
        <taxon>Cytophagia</taxon>
        <taxon>Cytophagales</taxon>
        <taxon>Fulvivirgaceae</taxon>
        <taxon>Ohtaekwangia</taxon>
    </lineage>
</organism>
<feature type="signal peptide" evidence="1">
    <location>
        <begin position="1"/>
        <end position="16"/>
    </location>
</feature>
<protein>
    <submittedName>
        <fullName evidence="2">DUF6660 family protein</fullName>
    </submittedName>
</protein>
<gene>
    <name evidence="2" type="ORF">ACFQ21_29905</name>
</gene>
<keyword evidence="1" id="KW-0732">Signal</keyword>
<reference evidence="3" key="1">
    <citation type="journal article" date="2019" name="Int. J. Syst. Evol. Microbiol.">
        <title>The Global Catalogue of Microorganisms (GCM) 10K type strain sequencing project: providing services to taxonomists for standard genome sequencing and annotation.</title>
        <authorList>
            <consortium name="The Broad Institute Genomics Platform"/>
            <consortium name="The Broad Institute Genome Sequencing Center for Infectious Disease"/>
            <person name="Wu L."/>
            <person name="Ma J."/>
        </authorList>
    </citation>
    <scope>NUCLEOTIDE SEQUENCE [LARGE SCALE GENOMIC DNA]</scope>
    <source>
        <strain evidence="3">CCUG 58938</strain>
    </source>
</reference>
<sequence length="108" mass="11874">MRFTAIILAIYTLVLACYPCMDRNACVDEPVPVATQTSLADQHTQDSDDQDHCSPLCICSCCAAFVQLTTSTIIIPVHVSHYTGLLVPYQQRALLTGTHAIWQPPRLA</sequence>